<evidence type="ECO:0000259" key="2">
    <source>
        <dbReference type="Pfam" id="PF03109"/>
    </source>
</evidence>
<accession>A0A3G4ZN37</accession>
<evidence type="ECO:0000313" key="3">
    <source>
        <dbReference type="EMBL" id="AYV76272.1"/>
    </source>
</evidence>
<gene>
    <name evidence="3" type="ORF">Terrestrivirus5_94</name>
</gene>
<protein>
    <recommendedName>
        <fullName evidence="2">ABC1 atypical kinase-like domain-containing protein</fullName>
    </recommendedName>
</protein>
<keyword evidence="1" id="KW-0812">Transmembrane</keyword>
<dbReference type="Pfam" id="PF03109">
    <property type="entry name" value="ABC1"/>
    <property type="match status" value="1"/>
</dbReference>
<sequence length="765" mass="87228">MFRLLNTVTRFPKPFMVRSILNLQRRTLSGNISSGNISSGNAPIQTNKSTNKYANTIRINRKILYGCIGLGIATGSTIAWYYLKDPEKTLTTQLKKSFDEEYSYVAKLAMYARVPEPKFSLDFDNNNNFNTNTPFTIDKWVNIVNDISQKFENGLWNKTVIYMRNSLLEYIDEIPDLRMRLQGYRKIHSDSLELSVILEEQLENEMKKTGWISADILNENILTSRSPSSNEVKLLQLAIMSFPGPVDHLFEYLIGNIDINKMMSFINIDDSDKKEDIKNMENNLIKNLIKIKTQFDTLHPKIQKYMLENVMAKLLTIVKNENEGGANFVNILQKHLLTKLSDNKDIESLIDQLVKIFEALPPNIQSKMMLTALKKKNCDNNINGNYEDIKFLKDLINDAGIVAIKLGQILSEEPKMPQKYRDIFSNLRDDNEPIGLLQYWESILPSMRNNINSLGVLLGVGSVKQVQLIKLKDDNKIMAIAVIKKGSEDDVVSALDALSTIKEIKGIVSRIRKMVFKELDLWMEYESFEQLRRSQYGKQDFITIPHISSVSLNCLIRDAIYGKTLSKLLKSENSEEINKSLERLHRIAIRTAFEEGFIMSDMHLGNMIYVNTGGGKLVLFDPGQNDQITQKEATTLLWTLAALTSDVRILQLKNKVMTELVSVAYSNDHDKEKILLILQECYDGCKQISEPKKRFTQLISSAENKGVILPSGFFACAKMLDTLLSQEKTFNISGVVEEEIAILLKQRIGWIDTINIGIDMFKSNL</sequence>
<feature type="transmembrane region" description="Helical" evidence="1">
    <location>
        <begin position="63"/>
        <end position="83"/>
    </location>
</feature>
<evidence type="ECO:0000256" key="1">
    <source>
        <dbReference type="SAM" id="Phobius"/>
    </source>
</evidence>
<reference evidence="3" key="1">
    <citation type="submission" date="2018-10" db="EMBL/GenBank/DDBJ databases">
        <title>Hidden diversity of soil giant viruses.</title>
        <authorList>
            <person name="Schulz F."/>
            <person name="Alteio L."/>
            <person name="Goudeau D."/>
            <person name="Ryan E.M."/>
            <person name="Malmstrom R.R."/>
            <person name="Blanchard J."/>
            <person name="Woyke T."/>
        </authorList>
    </citation>
    <scope>NUCLEOTIDE SEQUENCE</scope>
    <source>
        <strain evidence="3">TEV1</strain>
    </source>
</reference>
<proteinExistence type="predicted"/>
<keyword evidence="1" id="KW-0472">Membrane</keyword>
<keyword evidence="1" id="KW-1133">Transmembrane helix</keyword>
<dbReference type="InterPro" id="IPR051130">
    <property type="entry name" value="Mito_struct-func_regulator"/>
</dbReference>
<dbReference type="PANTHER" id="PTHR43173:SF19">
    <property type="entry name" value="AARF DOMAIN-CONTAINING PROTEIN KINASE 1"/>
    <property type="match status" value="1"/>
</dbReference>
<dbReference type="PANTHER" id="PTHR43173">
    <property type="entry name" value="ABC1 FAMILY PROTEIN"/>
    <property type="match status" value="1"/>
</dbReference>
<name>A0A3G4ZN37_9VIRU</name>
<organism evidence="3">
    <name type="scientific">Terrestrivirus sp</name>
    <dbReference type="NCBI Taxonomy" id="2487775"/>
    <lineage>
        <taxon>Viruses</taxon>
        <taxon>Varidnaviria</taxon>
        <taxon>Bamfordvirae</taxon>
        <taxon>Nucleocytoviricota</taxon>
        <taxon>Megaviricetes</taxon>
        <taxon>Imitervirales</taxon>
        <taxon>Mimiviridae</taxon>
        <taxon>Klosneuvirinae</taxon>
    </lineage>
</organism>
<dbReference type="InterPro" id="IPR004147">
    <property type="entry name" value="ABC1_dom"/>
</dbReference>
<dbReference type="EMBL" id="MK071983">
    <property type="protein sequence ID" value="AYV76272.1"/>
    <property type="molecule type" value="Genomic_DNA"/>
</dbReference>
<feature type="domain" description="ABC1 atypical kinase-like" evidence="2">
    <location>
        <begin position="499"/>
        <end position="644"/>
    </location>
</feature>